<dbReference type="PANTHER" id="PTHR21230:SF26">
    <property type="entry name" value="VESICLE TRANSPORT THROUGH INTERACTION WITH T-SNARES HOMOLOG 1A"/>
    <property type="match status" value="1"/>
</dbReference>
<dbReference type="SUPFAM" id="SSF58038">
    <property type="entry name" value="SNARE fusion complex"/>
    <property type="match status" value="1"/>
</dbReference>
<dbReference type="Gene3D" id="1.20.5.110">
    <property type="match status" value="1"/>
</dbReference>
<dbReference type="GO" id="GO:0005794">
    <property type="term" value="C:Golgi apparatus"/>
    <property type="evidence" value="ECO:0007669"/>
    <property type="project" value="TreeGrafter"/>
</dbReference>
<proteinExistence type="inferred from homology"/>
<evidence type="ECO:0000256" key="4">
    <source>
        <dbReference type="ARBA" id="ARBA00022692"/>
    </source>
</evidence>
<evidence type="ECO:0000313" key="10">
    <source>
        <dbReference type="EMBL" id="PSC75220.1"/>
    </source>
</evidence>
<keyword evidence="8 9" id="KW-0472">Membrane</keyword>
<evidence type="ECO:0000256" key="2">
    <source>
        <dbReference type="ARBA" id="ARBA00006108"/>
    </source>
</evidence>
<gene>
    <name evidence="10" type="ORF">C2E20_1702</name>
</gene>
<comment type="caution">
    <text evidence="10">The sequence shown here is derived from an EMBL/GenBank/DDBJ whole genome shotgun (WGS) entry which is preliminary data.</text>
</comment>
<dbReference type="GO" id="GO:0006906">
    <property type="term" value="P:vesicle fusion"/>
    <property type="evidence" value="ECO:0007669"/>
    <property type="project" value="TreeGrafter"/>
</dbReference>
<dbReference type="GO" id="GO:0005484">
    <property type="term" value="F:SNAP receptor activity"/>
    <property type="evidence" value="ECO:0007669"/>
    <property type="project" value="TreeGrafter"/>
</dbReference>
<name>A0A2P6VMA9_9CHLO</name>
<sequence length="164" mass="18386">MEARSHSPEHARPLLQKCKEYKADLSKLREDARRAAAAGGAGGGAESRAELGLAGDFYQTSAGQRDRLLNSTDRLTKTGDRIQQGRQQLLETEELGVQILSDLQRQRETILHSRDTLQTVDTHISRSRQILQTMSRRIVQNKLIMWGIILLLLGAIGLVLWAKF</sequence>
<dbReference type="Proteomes" id="UP000239649">
    <property type="component" value="Unassembled WGS sequence"/>
</dbReference>
<evidence type="ECO:0000256" key="3">
    <source>
        <dbReference type="ARBA" id="ARBA00022448"/>
    </source>
</evidence>
<dbReference type="GO" id="GO:0031201">
    <property type="term" value="C:SNARE complex"/>
    <property type="evidence" value="ECO:0007669"/>
    <property type="project" value="TreeGrafter"/>
</dbReference>
<dbReference type="Pfam" id="PF12352">
    <property type="entry name" value="V-SNARE_C"/>
    <property type="match status" value="1"/>
</dbReference>
<protein>
    <submittedName>
        <fullName evidence="10">Vesicle transport v-SNARE 13</fullName>
    </submittedName>
</protein>
<keyword evidence="6 9" id="KW-1133">Transmembrane helix</keyword>
<dbReference type="GO" id="GO:0000149">
    <property type="term" value="F:SNARE binding"/>
    <property type="evidence" value="ECO:0007669"/>
    <property type="project" value="TreeGrafter"/>
</dbReference>
<evidence type="ECO:0000256" key="7">
    <source>
        <dbReference type="ARBA" id="ARBA00023054"/>
    </source>
</evidence>
<evidence type="ECO:0000256" key="8">
    <source>
        <dbReference type="ARBA" id="ARBA00023136"/>
    </source>
</evidence>
<organism evidence="10 11">
    <name type="scientific">Micractinium conductrix</name>
    <dbReference type="NCBI Taxonomy" id="554055"/>
    <lineage>
        <taxon>Eukaryota</taxon>
        <taxon>Viridiplantae</taxon>
        <taxon>Chlorophyta</taxon>
        <taxon>core chlorophytes</taxon>
        <taxon>Trebouxiophyceae</taxon>
        <taxon>Chlorellales</taxon>
        <taxon>Chlorellaceae</taxon>
        <taxon>Chlorella clade</taxon>
        <taxon>Micractinium</taxon>
    </lineage>
</organism>
<accession>A0A2P6VMA9</accession>
<evidence type="ECO:0000256" key="5">
    <source>
        <dbReference type="ARBA" id="ARBA00022927"/>
    </source>
</evidence>
<dbReference type="GO" id="GO:0005789">
    <property type="term" value="C:endoplasmic reticulum membrane"/>
    <property type="evidence" value="ECO:0007669"/>
    <property type="project" value="TreeGrafter"/>
</dbReference>
<comment type="subcellular location">
    <subcellularLocation>
        <location evidence="1">Membrane</location>
        <topology evidence="1">Single-pass type IV membrane protein</topology>
    </subcellularLocation>
</comment>
<keyword evidence="11" id="KW-1185">Reference proteome</keyword>
<evidence type="ECO:0000256" key="1">
    <source>
        <dbReference type="ARBA" id="ARBA00004211"/>
    </source>
</evidence>
<dbReference type="EMBL" id="LHPF02000003">
    <property type="protein sequence ID" value="PSC75220.1"/>
    <property type="molecule type" value="Genomic_DNA"/>
</dbReference>
<reference evidence="10 11" key="1">
    <citation type="journal article" date="2018" name="Plant J.">
        <title>Genome sequences of Chlorella sorokiniana UTEX 1602 and Micractinium conductrix SAG 241.80: implications to maltose excretion by a green alga.</title>
        <authorList>
            <person name="Arriola M.B."/>
            <person name="Velmurugan N."/>
            <person name="Zhang Y."/>
            <person name="Plunkett M.H."/>
            <person name="Hondzo H."/>
            <person name="Barney B.M."/>
        </authorList>
    </citation>
    <scope>NUCLEOTIDE SEQUENCE [LARGE SCALE GENOMIC DNA]</scope>
    <source>
        <strain evidence="10 11">SAG 241.80</strain>
    </source>
</reference>
<dbReference type="OrthoDB" id="430637at2759"/>
<evidence type="ECO:0000313" key="11">
    <source>
        <dbReference type="Proteomes" id="UP000239649"/>
    </source>
</evidence>
<evidence type="ECO:0000256" key="9">
    <source>
        <dbReference type="SAM" id="Phobius"/>
    </source>
</evidence>
<dbReference type="AlphaFoldDB" id="A0A2P6VMA9"/>
<keyword evidence="3" id="KW-0813">Transport</keyword>
<keyword evidence="7" id="KW-0175">Coiled coil</keyword>
<dbReference type="FunFam" id="1.20.5.110:FF:000002">
    <property type="entry name" value="Vesicle transport through interaction with t-SNAREsB"/>
    <property type="match status" value="1"/>
</dbReference>
<dbReference type="CDD" id="cd15862">
    <property type="entry name" value="SNARE_Vti1"/>
    <property type="match status" value="1"/>
</dbReference>
<dbReference type="GO" id="GO:0012507">
    <property type="term" value="C:ER to Golgi transport vesicle membrane"/>
    <property type="evidence" value="ECO:0007669"/>
    <property type="project" value="TreeGrafter"/>
</dbReference>
<dbReference type="STRING" id="554055.A0A2P6VMA9"/>
<keyword evidence="5" id="KW-0653">Protein transport</keyword>
<dbReference type="GO" id="GO:0031902">
    <property type="term" value="C:late endosome membrane"/>
    <property type="evidence" value="ECO:0007669"/>
    <property type="project" value="TreeGrafter"/>
</dbReference>
<evidence type="ECO:0000256" key="6">
    <source>
        <dbReference type="ARBA" id="ARBA00022989"/>
    </source>
</evidence>
<comment type="similarity">
    <text evidence="2">Belongs to the VTI1 family.</text>
</comment>
<dbReference type="GO" id="GO:0015031">
    <property type="term" value="P:protein transport"/>
    <property type="evidence" value="ECO:0007669"/>
    <property type="project" value="UniProtKB-KW"/>
</dbReference>
<keyword evidence="4 9" id="KW-0812">Transmembrane</keyword>
<feature type="transmembrane region" description="Helical" evidence="9">
    <location>
        <begin position="143"/>
        <end position="162"/>
    </location>
</feature>
<dbReference type="PANTHER" id="PTHR21230">
    <property type="entry name" value="VESICLE TRANSPORT V-SNARE PROTEIN VTI1-RELATED"/>
    <property type="match status" value="1"/>
</dbReference>